<feature type="compositionally biased region" description="Low complexity" evidence="1">
    <location>
        <begin position="93"/>
        <end position="109"/>
    </location>
</feature>
<evidence type="ECO:0000313" key="3">
    <source>
        <dbReference type="EMBL" id="GEO81817.1"/>
    </source>
</evidence>
<accession>A0A512H8N5</accession>
<keyword evidence="2" id="KW-0472">Membrane</keyword>
<evidence type="ECO:0000313" key="4">
    <source>
        <dbReference type="Proteomes" id="UP000321567"/>
    </source>
</evidence>
<reference evidence="3 4" key="1">
    <citation type="submission" date="2019-07" db="EMBL/GenBank/DDBJ databases">
        <title>Whole genome shotgun sequence of Rhodospirillum oryzae NBRC 107573.</title>
        <authorList>
            <person name="Hosoyama A."/>
            <person name="Uohara A."/>
            <person name="Ohji S."/>
            <person name="Ichikawa N."/>
        </authorList>
    </citation>
    <scope>NUCLEOTIDE SEQUENCE [LARGE SCALE GENOMIC DNA]</scope>
    <source>
        <strain evidence="3 4">NBRC 107573</strain>
    </source>
</reference>
<protein>
    <recommendedName>
        <fullName evidence="5">Cell division protein FtsL</fullName>
    </recommendedName>
</protein>
<keyword evidence="2" id="KW-0812">Transmembrane</keyword>
<feature type="transmembrane region" description="Helical" evidence="2">
    <location>
        <begin position="6"/>
        <end position="24"/>
    </location>
</feature>
<organism evidence="3 4">
    <name type="scientific">Pararhodospirillum oryzae</name>
    <dbReference type="NCBI Taxonomy" id="478448"/>
    <lineage>
        <taxon>Bacteria</taxon>
        <taxon>Pseudomonadati</taxon>
        <taxon>Pseudomonadota</taxon>
        <taxon>Alphaproteobacteria</taxon>
        <taxon>Rhodospirillales</taxon>
        <taxon>Rhodospirillaceae</taxon>
        <taxon>Pararhodospirillum</taxon>
    </lineage>
</organism>
<evidence type="ECO:0000256" key="2">
    <source>
        <dbReference type="SAM" id="Phobius"/>
    </source>
</evidence>
<feature type="region of interest" description="Disordered" evidence="1">
    <location>
        <begin position="93"/>
        <end position="141"/>
    </location>
</feature>
<comment type="caution">
    <text evidence="3">The sequence shown here is derived from an EMBL/GenBank/DDBJ whole genome shotgun (WGS) entry which is preliminary data.</text>
</comment>
<feature type="compositionally biased region" description="Pro residues" evidence="1">
    <location>
        <begin position="110"/>
        <end position="120"/>
    </location>
</feature>
<proteinExistence type="predicted"/>
<dbReference type="Proteomes" id="UP000321567">
    <property type="component" value="Unassembled WGS sequence"/>
</dbReference>
<evidence type="ECO:0000256" key="1">
    <source>
        <dbReference type="SAM" id="MobiDB-lite"/>
    </source>
</evidence>
<dbReference type="EMBL" id="BJZO01000049">
    <property type="protein sequence ID" value="GEO81817.1"/>
    <property type="molecule type" value="Genomic_DNA"/>
</dbReference>
<evidence type="ECO:0008006" key="5">
    <source>
        <dbReference type="Google" id="ProtNLM"/>
    </source>
</evidence>
<gene>
    <name evidence="3" type="ORF">ROR02_19480</name>
</gene>
<dbReference type="AlphaFoldDB" id="A0A512H8N5"/>
<keyword evidence="2" id="KW-1133">Transmembrane helix</keyword>
<sequence>MIRASHLVWGALIMSVGTGLFLVANEVGAREKELNRLHAEIRRTTESIHVLRAEWSFLNDPSRLERLADAHLGLKPVRPDQYVSLSQLPYAPLASAPAPDETPALAAQPTPAPRAKPAPPRTVASRPALPQPTLATLGGGR</sequence>
<keyword evidence="4" id="KW-1185">Reference proteome</keyword>
<dbReference type="RefSeq" id="WP_246135488.1">
    <property type="nucleotide sequence ID" value="NZ_BJZO01000049.1"/>
</dbReference>
<name>A0A512H8N5_9PROT</name>